<dbReference type="Proteomes" id="UP000813461">
    <property type="component" value="Unassembled WGS sequence"/>
</dbReference>
<accession>A0A8K0W2N6</accession>
<dbReference type="AlphaFoldDB" id="A0A8K0W2N6"/>
<organism evidence="3 4">
    <name type="scientific">Paraphoma chrysanthemicola</name>
    <dbReference type="NCBI Taxonomy" id="798071"/>
    <lineage>
        <taxon>Eukaryota</taxon>
        <taxon>Fungi</taxon>
        <taxon>Dikarya</taxon>
        <taxon>Ascomycota</taxon>
        <taxon>Pezizomycotina</taxon>
        <taxon>Dothideomycetes</taxon>
        <taxon>Pleosporomycetidae</taxon>
        <taxon>Pleosporales</taxon>
        <taxon>Pleosporineae</taxon>
        <taxon>Phaeosphaeriaceae</taxon>
        <taxon>Paraphoma</taxon>
    </lineage>
</organism>
<evidence type="ECO:0000259" key="2">
    <source>
        <dbReference type="Pfam" id="PF06985"/>
    </source>
</evidence>
<dbReference type="InterPro" id="IPR052895">
    <property type="entry name" value="HetReg/Transcr_Mod"/>
</dbReference>
<evidence type="ECO:0000313" key="3">
    <source>
        <dbReference type="EMBL" id="KAH7093316.1"/>
    </source>
</evidence>
<comment type="caution">
    <text evidence="3">The sequence shown here is derived from an EMBL/GenBank/DDBJ whole genome shotgun (WGS) entry which is preliminary data.</text>
</comment>
<feature type="region of interest" description="Disordered" evidence="1">
    <location>
        <begin position="1"/>
        <end position="37"/>
    </location>
</feature>
<dbReference type="PANTHER" id="PTHR24148:SF73">
    <property type="entry name" value="HET DOMAIN PROTEIN (AFU_ORTHOLOGUE AFUA_8G01020)"/>
    <property type="match status" value="1"/>
</dbReference>
<dbReference type="OrthoDB" id="5386682at2759"/>
<protein>
    <submittedName>
        <fullName evidence="3">Heterokaryon incompatibility protein-domain-containing protein</fullName>
    </submittedName>
</protein>
<gene>
    <name evidence="3" type="ORF">FB567DRAFT_172401</name>
</gene>
<proteinExistence type="predicted"/>
<reference evidence="3" key="1">
    <citation type="journal article" date="2021" name="Nat. Commun.">
        <title>Genetic determinants of endophytism in the Arabidopsis root mycobiome.</title>
        <authorList>
            <person name="Mesny F."/>
            <person name="Miyauchi S."/>
            <person name="Thiergart T."/>
            <person name="Pickel B."/>
            <person name="Atanasova L."/>
            <person name="Karlsson M."/>
            <person name="Huettel B."/>
            <person name="Barry K.W."/>
            <person name="Haridas S."/>
            <person name="Chen C."/>
            <person name="Bauer D."/>
            <person name="Andreopoulos W."/>
            <person name="Pangilinan J."/>
            <person name="LaButti K."/>
            <person name="Riley R."/>
            <person name="Lipzen A."/>
            <person name="Clum A."/>
            <person name="Drula E."/>
            <person name="Henrissat B."/>
            <person name="Kohler A."/>
            <person name="Grigoriev I.V."/>
            <person name="Martin F.M."/>
            <person name="Hacquard S."/>
        </authorList>
    </citation>
    <scope>NUCLEOTIDE SEQUENCE</scope>
    <source>
        <strain evidence="3">MPI-SDFR-AT-0120</strain>
    </source>
</reference>
<evidence type="ECO:0000256" key="1">
    <source>
        <dbReference type="SAM" id="MobiDB-lite"/>
    </source>
</evidence>
<feature type="domain" description="Heterokaryon incompatibility" evidence="2">
    <location>
        <begin position="90"/>
        <end position="244"/>
    </location>
</feature>
<dbReference type="Pfam" id="PF06985">
    <property type="entry name" value="HET"/>
    <property type="match status" value="1"/>
</dbReference>
<dbReference type="InterPro" id="IPR010730">
    <property type="entry name" value="HET"/>
</dbReference>
<sequence length="438" mass="50719">MQKRKQADFSPIEQRRPRLRQRREDSSSAGSLVVQPDHALESLGERQPFRYQELDPTKRSVRLLQVHPGQPVDEIRCSLLCFNLDTEPKYQALSYMWDHDSEKKTILCNGMSLSVGGSLWTFLLEYRKTCSQDDWLWIDAVCINQVDVRERNHQVAQMYEIYSEASSVIIWLGGANPHDRQAFQELETYHAYYNAQAPAERLKDWRILLHNYEVRGALGRWRPWNSWYYLFRKPYWRRIWIIQEVVTAKTVNIWCGDLRADADDFKRAGDGANGVHEIRDTPGWRLLQLRSSWQTRHEESPPSTFSLRSLSTSFATSDSTDPRDFVYALLGIAVDASGQSHCLVADYSKSAAEVVADVARIVFHLQMPELKGYQDSFGGSAIQEVEDFVWTSEKMESNFIYHLMSKLGVHGQDGDEVMHCMYRARAERILPLARVQSE</sequence>
<evidence type="ECO:0000313" key="4">
    <source>
        <dbReference type="Proteomes" id="UP000813461"/>
    </source>
</evidence>
<dbReference type="PANTHER" id="PTHR24148">
    <property type="entry name" value="ANKYRIN REPEAT DOMAIN-CONTAINING PROTEIN 39 HOMOLOG-RELATED"/>
    <property type="match status" value="1"/>
</dbReference>
<dbReference type="EMBL" id="JAGMVJ010000002">
    <property type="protein sequence ID" value="KAH7093316.1"/>
    <property type="molecule type" value="Genomic_DNA"/>
</dbReference>
<keyword evidence="4" id="KW-1185">Reference proteome</keyword>
<name>A0A8K0W2N6_9PLEO</name>